<evidence type="ECO:0000259" key="1">
    <source>
        <dbReference type="PROSITE" id="PS50404"/>
    </source>
</evidence>
<keyword evidence="3" id="KW-1185">Reference proteome</keyword>
<proteinExistence type="predicted"/>
<dbReference type="SFLD" id="SFLDS00019">
    <property type="entry name" value="Glutathione_Transferase_(cytos"/>
    <property type="match status" value="1"/>
</dbReference>
<dbReference type="PROSITE" id="PS50404">
    <property type="entry name" value="GST_NTER"/>
    <property type="match status" value="1"/>
</dbReference>
<dbReference type="GO" id="GO:0005739">
    <property type="term" value="C:mitochondrion"/>
    <property type="evidence" value="ECO:0007669"/>
    <property type="project" value="TreeGrafter"/>
</dbReference>
<reference evidence="2 3" key="1">
    <citation type="journal article" date="2018" name="Mol. Plant">
        <title>The genome of Artemisia annua provides insight into the evolution of Asteraceae family and artemisinin biosynthesis.</title>
        <authorList>
            <person name="Shen Q."/>
            <person name="Zhang L."/>
            <person name="Liao Z."/>
            <person name="Wang S."/>
            <person name="Yan T."/>
            <person name="Shi P."/>
            <person name="Liu M."/>
            <person name="Fu X."/>
            <person name="Pan Q."/>
            <person name="Wang Y."/>
            <person name="Lv Z."/>
            <person name="Lu X."/>
            <person name="Zhang F."/>
            <person name="Jiang W."/>
            <person name="Ma Y."/>
            <person name="Chen M."/>
            <person name="Hao X."/>
            <person name="Li L."/>
            <person name="Tang Y."/>
            <person name="Lv G."/>
            <person name="Zhou Y."/>
            <person name="Sun X."/>
            <person name="Brodelius P.E."/>
            <person name="Rose J.K.C."/>
            <person name="Tang K."/>
        </authorList>
    </citation>
    <scope>NUCLEOTIDE SEQUENCE [LARGE SCALE GENOMIC DNA]</scope>
    <source>
        <strain evidence="3">cv. Huhao1</strain>
        <tissue evidence="2">Leaf</tissue>
    </source>
</reference>
<dbReference type="InterPro" id="IPR036282">
    <property type="entry name" value="Glutathione-S-Trfase_C_sf"/>
</dbReference>
<evidence type="ECO:0000313" key="3">
    <source>
        <dbReference type="Proteomes" id="UP000245207"/>
    </source>
</evidence>
<dbReference type="AlphaFoldDB" id="A0A2U1PLH6"/>
<dbReference type="OrthoDB" id="1918578at2759"/>
<name>A0A2U1PLH6_ARTAN</name>
<dbReference type="STRING" id="35608.A0A2U1PLH6"/>
<evidence type="ECO:0000313" key="2">
    <source>
        <dbReference type="EMBL" id="PWA86537.1"/>
    </source>
</evidence>
<dbReference type="InterPro" id="IPR040079">
    <property type="entry name" value="Glutathione_S-Trfase"/>
</dbReference>
<dbReference type="PANTHER" id="PTHR12782">
    <property type="entry name" value="MICROSOMAL PROSTAGLANDIN E SYNTHASE-2"/>
    <property type="match status" value="1"/>
</dbReference>
<dbReference type="SFLD" id="SFLDG01182">
    <property type="entry name" value="Prostaglandin_E_synthase_like"/>
    <property type="match status" value="1"/>
</dbReference>
<sequence>MIRLNRLATTLRTLSTIVRTTPSLATTPRHSLIQTASFKVKLSYNNNSWSTQSIWTSTGRFNFIGPGFDGKDPFKYDDDDKKLVECDNRKYVPNDVVLYQLEGCPLSNKVKVLLEYYGIPHKIMEVNPFYEWEIKRSDFRKVPVLMVDGEKLVNASEIIDEMFKRIHPDSAPVDVVTQKWHRWVDTVLLHVLLMNTYGSLSGALETYDYIWSYVFLEYYGIPHKIMEVNPFYEWEIKQSDFRKVPVLMVDGEKLVNASEIIDEMFKRIHPDSAPVDVVTQKWRRWVDTVLLPVLLMNTYGSLSGALETYDYIWSYGCYDDAQRFSLKHCGAFYSYYQIKKLKIRYYFWLIQKRKALNITDDRGFLYKAAEEWVDALKGRQYLGGTEPNLGDLAVFGILRPMRNLKLGKDLVENTHIGEWFTRMEKEMKPGCVKSCTLFIS</sequence>
<dbReference type="EMBL" id="PKPP01001006">
    <property type="protein sequence ID" value="PWA86537.1"/>
    <property type="molecule type" value="Genomic_DNA"/>
</dbReference>
<comment type="caution">
    <text evidence="2">The sequence shown here is derived from an EMBL/GenBank/DDBJ whole genome shotgun (WGS) entry which is preliminary data.</text>
</comment>
<dbReference type="Gene3D" id="1.20.1050.10">
    <property type="match status" value="1"/>
</dbReference>
<gene>
    <name evidence="2" type="ORF">CTI12_AA138040</name>
</gene>
<dbReference type="Gene3D" id="3.40.30.10">
    <property type="entry name" value="Glutaredoxin"/>
    <property type="match status" value="2"/>
</dbReference>
<dbReference type="GO" id="GO:0050220">
    <property type="term" value="F:prostaglandin-E synthase activity"/>
    <property type="evidence" value="ECO:0007669"/>
    <property type="project" value="InterPro"/>
</dbReference>
<dbReference type="InterPro" id="IPR004045">
    <property type="entry name" value="Glutathione_S-Trfase_N"/>
</dbReference>
<dbReference type="PROSITE" id="PS51354">
    <property type="entry name" value="GLUTAREDOXIN_2"/>
    <property type="match status" value="1"/>
</dbReference>
<dbReference type="Pfam" id="PF13417">
    <property type="entry name" value="GST_N_3"/>
    <property type="match status" value="1"/>
</dbReference>
<dbReference type="InterPro" id="IPR034334">
    <property type="entry name" value="PGES2"/>
</dbReference>
<protein>
    <submittedName>
        <fullName evidence="2">Glutaredoxin</fullName>
    </submittedName>
</protein>
<dbReference type="InterPro" id="IPR036249">
    <property type="entry name" value="Thioredoxin-like_sf"/>
</dbReference>
<dbReference type="SUPFAM" id="SSF47616">
    <property type="entry name" value="GST C-terminal domain-like"/>
    <property type="match status" value="1"/>
</dbReference>
<dbReference type="PANTHER" id="PTHR12782:SF11">
    <property type="entry name" value="PROSTAGLANDIN E SYNTHASE 2"/>
    <property type="match status" value="1"/>
</dbReference>
<dbReference type="SUPFAM" id="SSF52833">
    <property type="entry name" value="Thioredoxin-like"/>
    <property type="match status" value="2"/>
</dbReference>
<organism evidence="2 3">
    <name type="scientific">Artemisia annua</name>
    <name type="common">Sweet wormwood</name>
    <dbReference type="NCBI Taxonomy" id="35608"/>
    <lineage>
        <taxon>Eukaryota</taxon>
        <taxon>Viridiplantae</taxon>
        <taxon>Streptophyta</taxon>
        <taxon>Embryophyta</taxon>
        <taxon>Tracheophyta</taxon>
        <taxon>Spermatophyta</taxon>
        <taxon>Magnoliopsida</taxon>
        <taxon>eudicotyledons</taxon>
        <taxon>Gunneridae</taxon>
        <taxon>Pentapetalae</taxon>
        <taxon>asterids</taxon>
        <taxon>campanulids</taxon>
        <taxon>Asterales</taxon>
        <taxon>Asteraceae</taxon>
        <taxon>Asteroideae</taxon>
        <taxon>Anthemideae</taxon>
        <taxon>Artemisiinae</taxon>
        <taxon>Artemisia</taxon>
    </lineage>
</organism>
<dbReference type="Proteomes" id="UP000245207">
    <property type="component" value="Unassembled WGS sequence"/>
</dbReference>
<feature type="domain" description="GST N-terminal" evidence="1">
    <location>
        <begin position="94"/>
        <end position="171"/>
    </location>
</feature>
<accession>A0A2U1PLH6</accession>
<dbReference type="SFLD" id="SFLDG01203">
    <property type="entry name" value="Prostaglandin_E_synthase_like1"/>
    <property type="match status" value="1"/>
</dbReference>